<protein>
    <submittedName>
        <fullName evidence="2">Uncharacterized protein</fullName>
    </submittedName>
</protein>
<dbReference type="EMBL" id="AGNL01015581">
    <property type="protein sequence ID" value="EJK65678.1"/>
    <property type="molecule type" value="Genomic_DNA"/>
</dbReference>
<organism evidence="2 3">
    <name type="scientific">Thalassiosira oceanica</name>
    <name type="common">Marine diatom</name>
    <dbReference type="NCBI Taxonomy" id="159749"/>
    <lineage>
        <taxon>Eukaryota</taxon>
        <taxon>Sar</taxon>
        <taxon>Stramenopiles</taxon>
        <taxon>Ochrophyta</taxon>
        <taxon>Bacillariophyta</taxon>
        <taxon>Coscinodiscophyceae</taxon>
        <taxon>Thalassiosirophycidae</taxon>
        <taxon>Thalassiosirales</taxon>
        <taxon>Thalassiosiraceae</taxon>
        <taxon>Thalassiosira</taxon>
    </lineage>
</organism>
<name>K0SHR5_THAOC</name>
<evidence type="ECO:0000256" key="1">
    <source>
        <dbReference type="SAM" id="MobiDB-lite"/>
    </source>
</evidence>
<reference evidence="2 3" key="1">
    <citation type="journal article" date="2012" name="Genome Biol.">
        <title>Genome and low-iron response of an oceanic diatom adapted to chronic iron limitation.</title>
        <authorList>
            <person name="Lommer M."/>
            <person name="Specht M."/>
            <person name="Roy A.S."/>
            <person name="Kraemer L."/>
            <person name="Andreson R."/>
            <person name="Gutowska M.A."/>
            <person name="Wolf J."/>
            <person name="Bergner S.V."/>
            <person name="Schilhabel M.B."/>
            <person name="Klostermeier U.C."/>
            <person name="Beiko R.G."/>
            <person name="Rosenstiel P."/>
            <person name="Hippler M."/>
            <person name="Laroche J."/>
        </authorList>
    </citation>
    <scope>NUCLEOTIDE SEQUENCE [LARGE SCALE GENOMIC DNA]</scope>
    <source>
        <strain evidence="2 3">CCMP1005</strain>
    </source>
</reference>
<comment type="caution">
    <text evidence="2">The sequence shown here is derived from an EMBL/GenBank/DDBJ whole genome shotgun (WGS) entry which is preliminary data.</text>
</comment>
<feature type="compositionally biased region" description="Acidic residues" evidence="1">
    <location>
        <begin position="1"/>
        <end position="11"/>
    </location>
</feature>
<accession>K0SHR5</accession>
<evidence type="ECO:0000313" key="3">
    <source>
        <dbReference type="Proteomes" id="UP000266841"/>
    </source>
</evidence>
<dbReference type="AlphaFoldDB" id="K0SHR5"/>
<feature type="region of interest" description="Disordered" evidence="1">
    <location>
        <begin position="45"/>
        <end position="68"/>
    </location>
</feature>
<feature type="region of interest" description="Disordered" evidence="1">
    <location>
        <begin position="1"/>
        <end position="22"/>
    </location>
</feature>
<evidence type="ECO:0000313" key="2">
    <source>
        <dbReference type="EMBL" id="EJK65678.1"/>
    </source>
</evidence>
<sequence>MGDDDDDDDVDVGSQQPGDAALLPHHIQYHTRYWRVCKIMRSRASGRQKNQRMKDAGKWEDEEVQDMSDRTRMWNDVGRPQARRCSWLEILDF</sequence>
<gene>
    <name evidence="2" type="ORF">THAOC_13439</name>
</gene>
<dbReference type="Proteomes" id="UP000266841">
    <property type="component" value="Unassembled WGS sequence"/>
</dbReference>
<proteinExistence type="predicted"/>
<keyword evidence="3" id="KW-1185">Reference proteome</keyword>